<dbReference type="PROSITE" id="PS51900">
    <property type="entry name" value="CB"/>
    <property type="match status" value="1"/>
</dbReference>
<proteinExistence type="inferred from homology"/>
<keyword evidence="9" id="KW-1185">Reference proteome</keyword>
<dbReference type="Gene3D" id="1.10.150.130">
    <property type="match status" value="1"/>
</dbReference>
<feature type="domain" description="Core-binding (CB)" evidence="7">
    <location>
        <begin position="15"/>
        <end position="101"/>
    </location>
</feature>
<dbReference type="Pfam" id="PF00589">
    <property type="entry name" value="Phage_integrase"/>
    <property type="match status" value="1"/>
</dbReference>
<dbReference type="GO" id="GO:0015074">
    <property type="term" value="P:DNA integration"/>
    <property type="evidence" value="ECO:0007669"/>
    <property type="project" value="UniProtKB-KW"/>
</dbReference>
<name>A0A177NNC7_9GAMM</name>
<dbReference type="Proteomes" id="UP000077628">
    <property type="component" value="Unassembled WGS sequence"/>
</dbReference>
<keyword evidence="3 5" id="KW-0238">DNA-binding</keyword>
<evidence type="ECO:0000256" key="3">
    <source>
        <dbReference type="ARBA" id="ARBA00023125"/>
    </source>
</evidence>
<evidence type="ECO:0000259" key="7">
    <source>
        <dbReference type="PROSITE" id="PS51900"/>
    </source>
</evidence>
<keyword evidence="4" id="KW-0233">DNA recombination</keyword>
<dbReference type="GO" id="GO:0006310">
    <property type="term" value="P:DNA recombination"/>
    <property type="evidence" value="ECO:0007669"/>
    <property type="project" value="UniProtKB-KW"/>
</dbReference>
<dbReference type="PANTHER" id="PTHR30349:SF64">
    <property type="entry name" value="PROPHAGE INTEGRASE INTD-RELATED"/>
    <property type="match status" value="1"/>
</dbReference>
<evidence type="ECO:0000256" key="2">
    <source>
        <dbReference type="ARBA" id="ARBA00022908"/>
    </source>
</evidence>
<dbReference type="InterPro" id="IPR044068">
    <property type="entry name" value="CB"/>
</dbReference>
<reference evidence="9" key="1">
    <citation type="submission" date="2016-03" db="EMBL/GenBank/DDBJ databases">
        <authorList>
            <person name="Heylen K."/>
            <person name="De Vos P."/>
            <person name="Vekeman B."/>
        </authorList>
    </citation>
    <scope>NUCLEOTIDE SEQUENCE [LARGE SCALE GENOMIC DNA]</scope>
    <source>
        <strain evidence="9">R-45383</strain>
    </source>
</reference>
<keyword evidence="2" id="KW-0229">DNA integration</keyword>
<evidence type="ECO:0000256" key="4">
    <source>
        <dbReference type="ARBA" id="ARBA00023172"/>
    </source>
</evidence>
<evidence type="ECO:0000313" key="8">
    <source>
        <dbReference type="EMBL" id="OAI19588.1"/>
    </source>
</evidence>
<dbReference type="PANTHER" id="PTHR30349">
    <property type="entry name" value="PHAGE INTEGRASE-RELATED"/>
    <property type="match status" value="1"/>
</dbReference>
<dbReference type="PROSITE" id="PS51898">
    <property type="entry name" value="TYR_RECOMBINASE"/>
    <property type="match status" value="1"/>
</dbReference>
<dbReference type="InterPro" id="IPR050090">
    <property type="entry name" value="Tyrosine_recombinase_XerCD"/>
</dbReference>
<dbReference type="InterPro" id="IPR011946">
    <property type="entry name" value="Integrase_integron-type"/>
</dbReference>
<dbReference type="SUPFAM" id="SSF56349">
    <property type="entry name" value="DNA breaking-rejoining enzymes"/>
    <property type="match status" value="1"/>
</dbReference>
<dbReference type="InterPro" id="IPR010998">
    <property type="entry name" value="Integrase_recombinase_N"/>
</dbReference>
<dbReference type="InterPro" id="IPR011010">
    <property type="entry name" value="DNA_brk_join_enz"/>
</dbReference>
<dbReference type="InterPro" id="IPR013762">
    <property type="entry name" value="Integrase-like_cat_sf"/>
</dbReference>
<sequence>MLPLTLSGRCFMSSTKSPALLDDVRRVMRLKHYSLHTERSYSDWIKQFVKFHRMTERQALFDDSEAKIEVFLSHLATQRKVASATQNQAMNALVFLYKHVLNKPLTKRIDAIRSKTHRHVPVVLSVDEVKQVLARLEGLPQLVVKLLYGSGLRISEAVRLRVQDIDFAYKQITVRSGKGDKDRVTTFAASLAPLLLNHLDKVKAVHDQDLADGYGAVYLPYALAKKYPNAEREWGWQYVFPARSLSADPLSAATRRHHYDQSLINKAIRVAVRQVGIAKRVSAHTFRHSFATHLLQRGTDIRTIQALLGHNDLETTMIYTHVLHQGGQGVVSPLDDLEGAADPQSG</sequence>
<dbReference type="AlphaFoldDB" id="A0A177NNC7"/>
<feature type="domain" description="Tyr recombinase" evidence="6">
    <location>
        <begin position="119"/>
        <end position="332"/>
    </location>
</feature>
<comment type="caution">
    <text evidence="8">The sequence shown here is derived from an EMBL/GenBank/DDBJ whole genome shotgun (WGS) entry which is preliminary data.</text>
</comment>
<organism evidence="8 9">
    <name type="scientific">Methylomonas koyamae</name>
    <dbReference type="NCBI Taxonomy" id="702114"/>
    <lineage>
        <taxon>Bacteria</taxon>
        <taxon>Pseudomonadati</taxon>
        <taxon>Pseudomonadota</taxon>
        <taxon>Gammaproteobacteria</taxon>
        <taxon>Methylococcales</taxon>
        <taxon>Methylococcaceae</taxon>
        <taxon>Methylomonas</taxon>
    </lineage>
</organism>
<comment type="similarity">
    <text evidence="1">Belongs to the 'phage' integrase family.</text>
</comment>
<dbReference type="GO" id="GO:0003677">
    <property type="term" value="F:DNA binding"/>
    <property type="evidence" value="ECO:0007669"/>
    <property type="project" value="UniProtKB-UniRule"/>
</dbReference>
<dbReference type="EMBL" id="LUUK01000156">
    <property type="protein sequence ID" value="OAI19588.1"/>
    <property type="molecule type" value="Genomic_DNA"/>
</dbReference>
<dbReference type="Gene3D" id="1.10.443.10">
    <property type="entry name" value="Intergrase catalytic core"/>
    <property type="match status" value="1"/>
</dbReference>
<dbReference type="InterPro" id="IPR004107">
    <property type="entry name" value="Integrase_SAM-like_N"/>
</dbReference>
<dbReference type="InterPro" id="IPR002104">
    <property type="entry name" value="Integrase_catalytic"/>
</dbReference>
<dbReference type="Pfam" id="PF13495">
    <property type="entry name" value="Phage_int_SAM_4"/>
    <property type="match status" value="1"/>
</dbReference>
<dbReference type="NCBIfam" id="TIGR02249">
    <property type="entry name" value="integrase_gron"/>
    <property type="match status" value="1"/>
</dbReference>
<gene>
    <name evidence="8" type="ORF">A1355_04360</name>
</gene>
<dbReference type="STRING" id="702114.A1355_04360"/>
<accession>A0A177NNC7</accession>
<evidence type="ECO:0000256" key="5">
    <source>
        <dbReference type="PROSITE-ProRule" id="PRU01248"/>
    </source>
</evidence>
<evidence type="ECO:0000313" key="9">
    <source>
        <dbReference type="Proteomes" id="UP000077628"/>
    </source>
</evidence>
<protein>
    <submittedName>
        <fullName evidence="8">Integrase</fullName>
    </submittedName>
</protein>
<evidence type="ECO:0000259" key="6">
    <source>
        <dbReference type="PROSITE" id="PS51898"/>
    </source>
</evidence>
<evidence type="ECO:0000256" key="1">
    <source>
        <dbReference type="ARBA" id="ARBA00008857"/>
    </source>
</evidence>